<name>A0A7Z2VLW1_9BACL</name>
<comment type="similarity">
    <text evidence="1">Belongs to the short-chain dehydrogenases/reductases (SDR) family.</text>
</comment>
<dbReference type="InterPro" id="IPR036291">
    <property type="entry name" value="NAD(P)-bd_dom_sf"/>
</dbReference>
<reference evidence="4 5" key="1">
    <citation type="submission" date="2020-04" db="EMBL/GenBank/DDBJ databases">
        <title>Genome sequencing of novel species.</title>
        <authorList>
            <person name="Heo J."/>
            <person name="Kim S.-J."/>
            <person name="Kim J.-S."/>
            <person name="Hong S.-B."/>
            <person name="Kwon S.-W."/>
        </authorList>
    </citation>
    <scope>NUCLEOTIDE SEQUENCE [LARGE SCALE GENOMIC DNA]</scope>
    <source>
        <strain evidence="4 5">MFER-1</strain>
    </source>
</reference>
<dbReference type="Gene3D" id="3.40.50.720">
    <property type="entry name" value="NAD(P)-binding Rossmann-like Domain"/>
    <property type="match status" value="1"/>
</dbReference>
<evidence type="ECO:0000313" key="5">
    <source>
        <dbReference type="Proteomes" id="UP000502248"/>
    </source>
</evidence>
<dbReference type="GO" id="GO:0004090">
    <property type="term" value="F:carbonyl reductase (NADPH) activity"/>
    <property type="evidence" value="ECO:0007669"/>
    <property type="project" value="TreeGrafter"/>
</dbReference>
<dbReference type="PANTHER" id="PTHR44252">
    <property type="entry name" value="D-ERYTHRULOSE REDUCTASE"/>
    <property type="match status" value="1"/>
</dbReference>
<dbReference type="PRINTS" id="PR00081">
    <property type="entry name" value="GDHRDH"/>
</dbReference>
<keyword evidence="5" id="KW-1185">Reference proteome</keyword>
<dbReference type="Pfam" id="PF13561">
    <property type="entry name" value="adh_short_C2"/>
    <property type="match status" value="1"/>
</dbReference>
<dbReference type="InterPro" id="IPR051737">
    <property type="entry name" value="L-xylulose/Carbonyl_redctase"/>
</dbReference>
<protein>
    <submittedName>
        <fullName evidence="4">SDR family oxidoreductase</fullName>
    </submittedName>
</protein>
<dbReference type="InterPro" id="IPR020904">
    <property type="entry name" value="Sc_DH/Rdtase_CS"/>
</dbReference>
<dbReference type="PRINTS" id="PR00080">
    <property type="entry name" value="SDRFAMILY"/>
</dbReference>
<dbReference type="CDD" id="cd05233">
    <property type="entry name" value="SDR_c"/>
    <property type="match status" value="1"/>
</dbReference>
<dbReference type="RefSeq" id="WP_169281465.1">
    <property type="nucleotide sequence ID" value="NZ_CP051680.1"/>
</dbReference>
<dbReference type="KEGG" id="cheb:HH215_19820"/>
<dbReference type="GO" id="GO:0006006">
    <property type="term" value="P:glucose metabolic process"/>
    <property type="evidence" value="ECO:0007669"/>
    <property type="project" value="TreeGrafter"/>
</dbReference>
<dbReference type="EMBL" id="CP051680">
    <property type="protein sequence ID" value="QJD85200.1"/>
    <property type="molecule type" value="Genomic_DNA"/>
</dbReference>
<keyword evidence="3" id="KW-0521">NADP</keyword>
<dbReference type="GO" id="GO:0050038">
    <property type="term" value="F:L-xylulose reductase (NADPH) activity"/>
    <property type="evidence" value="ECO:0007669"/>
    <property type="project" value="TreeGrafter"/>
</dbReference>
<evidence type="ECO:0000313" key="4">
    <source>
        <dbReference type="EMBL" id="QJD85200.1"/>
    </source>
</evidence>
<organism evidence="4 5">
    <name type="scientific">Cohnella herbarum</name>
    <dbReference type="NCBI Taxonomy" id="2728023"/>
    <lineage>
        <taxon>Bacteria</taxon>
        <taxon>Bacillati</taxon>
        <taxon>Bacillota</taxon>
        <taxon>Bacilli</taxon>
        <taxon>Bacillales</taxon>
        <taxon>Paenibacillaceae</taxon>
        <taxon>Cohnella</taxon>
    </lineage>
</organism>
<dbReference type="GO" id="GO:0005997">
    <property type="term" value="P:xylulose metabolic process"/>
    <property type="evidence" value="ECO:0007669"/>
    <property type="project" value="TreeGrafter"/>
</dbReference>
<sequence length="241" mass="26607">MKWIIVTGDSKGLGEKTVSQILSETDYGVIGISRSAGDLSEKLMEEYPERYKRLAFDLSDSSGIKQLYMQQIRKIGPIYGLVNNSASAYDDIVSNLNLEQLEKMFHVNVFSAMNLTKYAIRDMLLNHVEGSIVHISSVSAHTGYKGLSMYAASKGAIEAFSLNVAREWGSKGIRSNCVVPGFMETAMSASLTSEQKDRIYKRTSLKRDTDVESVANTVLFLLSEKSRSITGTVIHVDNGTI</sequence>
<dbReference type="PANTHER" id="PTHR44252:SF3">
    <property type="entry name" value="D-ERYTHRULOSE REDUCTASE-RELATED"/>
    <property type="match status" value="1"/>
</dbReference>
<dbReference type="SUPFAM" id="SSF51735">
    <property type="entry name" value="NAD(P)-binding Rossmann-fold domains"/>
    <property type="match status" value="1"/>
</dbReference>
<evidence type="ECO:0000256" key="2">
    <source>
        <dbReference type="ARBA" id="ARBA00011881"/>
    </source>
</evidence>
<dbReference type="AlphaFoldDB" id="A0A7Z2VLW1"/>
<dbReference type="PROSITE" id="PS00061">
    <property type="entry name" value="ADH_SHORT"/>
    <property type="match status" value="1"/>
</dbReference>
<dbReference type="InterPro" id="IPR002347">
    <property type="entry name" value="SDR_fam"/>
</dbReference>
<accession>A0A7Z2VLW1</accession>
<evidence type="ECO:0000256" key="3">
    <source>
        <dbReference type="ARBA" id="ARBA00022857"/>
    </source>
</evidence>
<dbReference type="Proteomes" id="UP000502248">
    <property type="component" value="Chromosome"/>
</dbReference>
<proteinExistence type="inferred from homology"/>
<evidence type="ECO:0000256" key="1">
    <source>
        <dbReference type="ARBA" id="ARBA00006484"/>
    </source>
</evidence>
<gene>
    <name evidence="4" type="ORF">HH215_19820</name>
</gene>
<comment type="subunit">
    <text evidence="2">Homotetramer.</text>
</comment>